<evidence type="ECO:0000313" key="7">
    <source>
        <dbReference type="Proteomes" id="UP001195483"/>
    </source>
</evidence>
<dbReference type="Proteomes" id="UP001195483">
    <property type="component" value="Unassembled WGS sequence"/>
</dbReference>
<dbReference type="PANTHER" id="PTHR10500:SF0">
    <property type="entry name" value="SCO-SPONDIN-LIKE"/>
    <property type="match status" value="1"/>
</dbReference>
<name>A0AAE0SVA7_9BIVA</name>
<sequence>MKANFCIAVIAVCITKALCSCFIGPIQMETTISGKIRKYCEYEGVKMMTGARFDTLDCLRCTCRENGLQCCGIGYKAGVKEPTSGCEMIHDGCQPLFVKSKDHTKLCET</sequence>
<evidence type="ECO:0000256" key="4">
    <source>
        <dbReference type="ARBA" id="ARBA00023157"/>
    </source>
</evidence>
<reference evidence="6" key="1">
    <citation type="journal article" date="2021" name="Genome Biol. Evol.">
        <title>A High-Quality Reference Genome for a Parasitic Bivalve with Doubly Uniparental Inheritance (Bivalvia: Unionida).</title>
        <authorList>
            <person name="Smith C.H."/>
        </authorList>
    </citation>
    <scope>NUCLEOTIDE SEQUENCE</scope>
    <source>
        <strain evidence="6">CHS0354</strain>
    </source>
</reference>
<evidence type="ECO:0000313" key="6">
    <source>
        <dbReference type="EMBL" id="KAK3598360.1"/>
    </source>
</evidence>
<comment type="similarity">
    <text evidence="2">Belongs to the beta-microseminoprotein family.</text>
</comment>
<proteinExistence type="inferred from homology"/>
<keyword evidence="3" id="KW-0964">Secreted</keyword>
<dbReference type="AlphaFoldDB" id="A0AAE0SVA7"/>
<accession>A0AAE0SVA7</accession>
<dbReference type="EMBL" id="JAEAOA010000271">
    <property type="protein sequence ID" value="KAK3598360.1"/>
    <property type="molecule type" value="Genomic_DNA"/>
</dbReference>
<comment type="caution">
    <text evidence="6">The sequence shown here is derived from an EMBL/GenBank/DDBJ whole genome shotgun (WGS) entry which is preliminary data.</text>
</comment>
<dbReference type="Gene3D" id="2.60.40.1900">
    <property type="entry name" value="Beta-microseminoprotein (PSP94) domain"/>
    <property type="match status" value="1"/>
</dbReference>
<feature type="signal peptide" evidence="5">
    <location>
        <begin position="1"/>
        <end position="19"/>
    </location>
</feature>
<evidence type="ECO:0000256" key="5">
    <source>
        <dbReference type="SAM" id="SignalP"/>
    </source>
</evidence>
<dbReference type="GO" id="GO:0005576">
    <property type="term" value="C:extracellular region"/>
    <property type="evidence" value="ECO:0007669"/>
    <property type="project" value="UniProtKB-SubCell"/>
</dbReference>
<keyword evidence="4" id="KW-1015">Disulfide bond</keyword>
<keyword evidence="5" id="KW-0732">Signal</keyword>
<comment type="subcellular location">
    <subcellularLocation>
        <location evidence="1">Secreted</location>
    </subcellularLocation>
</comment>
<evidence type="ECO:0000256" key="3">
    <source>
        <dbReference type="ARBA" id="ARBA00022525"/>
    </source>
</evidence>
<dbReference type="InterPro" id="IPR008735">
    <property type="entry name" value="PSP94"/>
</dbReference>
<evidence type="ECO:0000256" key="1">
    <source>
        <dbReference type="ARBA" id="ARBA00004613"/>
    </source>
</evidence>
<organism evidence="6 7">
    <name type="scientific">Potamilus streckersoni</name>
    <dbReference type="NCBI Taxonomy" id="2493646"/>
    <lineage>
        <taxon>Eukaryota</taxon>
        <taxon>Metazoa</taxon>
        <taxon>Spiralia</taxon>
        <taxon>Lophotrochozoa</taxon>
        <taxon>Mollusca</taxon>
        <taxon>Bivalvia</taxon>
        <taxon>Autobranchia</taxon>
        <taxon>Heteroconchia</taxon>
        <taxon>Palaeoheterodonta</taxon>
        <taxon>Unionida</taxon>
        <taxon>Unionoidea</taxon>
        <taxon>Unionidae</taxon>
        <taxon>Ambleminae</taxon>
        <taxon>Lampsilini</taxon>
        <taxon>Potamilus</taxon>
    </lineage>
</organism>
<feature type="chain" id="PRO_5042253187" evidence="5">
    <location>
        <begin position="20"/>
        <end position="109"/>
    </location>
</feature>
<reference evidence="6" key="2">
    <citation type="journal article" date="2021" name="Genome Biol. Evol.">
        <title>Developing a high-quality reference genome for a parasitic bivalve with doubly uniparental inheritance (Bivalvia: Unionida).</title>
        <authorList>
            <person name="Smith C.H."/>
        </authorList>
    </citation>
    <scope>NUCLEOTIDE SEQUENCE</scope>
    <source>
        <strain evidence="6">CHS0354</strain>
        <tissue evidence="6">Mantle</tissue>
    </source>
</reference>
<reference evidence="6" key="3">
    <citation type="submission" date="2023-05" db="EMBL/GenBank/DDBJ databases">
        <authorList>
            <person name="Smith C.H."/>
        </authorList>
    </citation>
    <scope>NUCLEOTIDE SEQUENCE</scope>
    <source>
        <strain evidence="6">CHS0354</strain>
        <tissue evidence="6">Mantle</tissue>
    </source>
</reference>
<evidence type="ECO:0000256" key="2">
    <source>
        <dbReference type="ARBA" id="ARBA00010352"/>
    </source>
</evidence>
<protein>
    <submittedName>
        <fullName evidence="6">Uncharacterized protein</fullName>
    </submittedName>
</protein>
<keyword evidence="7" id="KW-1185">Reference proteome</keyword>
<dbReference type="PANTHER" id="PTHR10500">
    <property type="entry name" value="BETA-MICROSEMINOPROTEIN"/>
    <property type="match status" value="1"/>
</dbReference>
<gene>
    <name evidence="6" type="ORF">CHS0354_003382</name>
</gene>